<dbReference type="AlphaFoldDB" id="K0V3X7"/>
<evidence type="ECO:0000313" key="3">
    <source>
        <dbReference type="EMBL" id="EJZ05729.1"/>
    </source>
</evidence>
<dbReference type="Proteomes" id="UP000006072">
    <property type="component" value="Unassembled WGS sequence"/>
</dbReference>
<dbReference type="InterPro" id="IPR002823">
    <property type="entry name" value="DUF112_TM"/>
</dbReference>
<feature type="transmembrane region" description="Helical" evidence="1">
    <location>
        <begin position="361"/>
        <end position="384"/>
    </location>
</feature>
<feature type="transmembrane region" description="Helical" evidence="1">
    <location>
        <begin position="73"/>
        <end position="93"/>
    </location>
</feature>
<sequence length="515" mass="53150">MLDNITAGLGLLMQPAPLMWLVVGVSVGFVVGVLPGLSTSNTAALLLPFAITLPLENSLVLIVSIYAGAQFGGAVPAILFNVPGEAGSAVTALDGYPLAKRGQAGLAIGIARMASVLGGVISGFFVLFLLQPLGALSLKFGAREMLAIIVLGLVVASSLMGGSARKGLMVGLLGLMFAVVGVSPATAETRFTFGELQLYDGVPFLAALIGVFAISEMLMLVGSTVMQKRQKEQAMTPGGLRKETRDAIDGVKATLRQPGAVGRASSVGVVLGIIPGLGAAVANFISYSFEKRRSKTPEEFGKGSHKGIIASEACDNAVASSSLIPTFTLGIPGSATMAVVLAAFYLQGIQPGPRVLQTNSAEVYAVALALIAASILILPLGVLLAGPLASVTKVPLSFLVPTVLFMSMVGVYAIRNSIFDVGLALFFGVIGLLLRLNGYPVIPLILGIILGPLAEEYLLRSLQLADGPGYFFGSVVVNILWALLVAALAAMAFSGLRKSRGEKKPAARETAQQNS</sequence>
<evidence type="ECO:0000259" key="2">
    <source>
        <dbReference type="Pfam" id="PF01970"/>
    </source>
</evidence>
<dbReference type="PATRIC" id="fig|1194972.3.peg.4801"/>
<feature type="transmembrane region" description="Helical" evidence="1">
    <location>
        <begin position="44"/>
        <end position="67"/>
    </location>
</feature>
<keyword evidence="1" id="KW-0472">Membrane</keyword>
<feature type="transmembrane region" description="Helical" evidence="1">
    <location>
        <begin position="421"/>
        <end position="450"/>
    </location>
</feature>
<evidence type="ECO:0000313" key="4">
    <source>
        <dbReference type="Proteomes" id="UP000006072"/>
    </source>
</evidence>
<gene>
    <name evidence="3" type="ORF">MVAC_24101</name>
</gene>
<protein>
    <recommendedName>
        <fullName evidence="2">DUF112 domain-containing protein</fullName>
    </recommendedName>
</protein>
<feature type="domain" description="DUF112" evidence="2">
    <location>
        <begin position="18"/>
        <end position="446"/>
    </location>
</feature>
<feature type="transmembrane region" description="Helical" evidence="1">
    <location>
        <begin position="470"/>
        <end position="493"/>
    </location>
</feature>
<keyword evidence="1" id="KW-1133">Transmembrane helix</keyword>
<dbReference type="HOGENOM" id="CLU_022936_2_0_11"/>
<organism evidence="3 4">
    <name type="scientific">Mycolicibacterium vaccae ATCC 25954</name>
    <dbReference type="NCBI Taxonomy" id="1194972"/>
    <lineage>
        <taxon>Bacteria</taxon>
        <taxon>Bacillati</taxon>
        <taxon>Actinomycetota</taxon>
        <taxon>Actinomycetes</taxon>
        <taxon>Mycobacteriales</taxon>
        <taxon>Mycobacteriaceae</taxon>
        <taxon>Mycolicibacterium</taxon>
    </lineage>
</organism>
<feature type="transmembrane region" description="Helical" evidence="1">
    <location>
        <begin position="18"/>
        <end position="37"/>
    </location>
</feature>
<reference evidence="3 4" key="1">
    <citation type="journal article" date="2012" name="J. Bacteriol.">
        <title>Complete Genome Sequence of Mycobacterium vaccae Type Strain ATCC 25954.</title>
        <authorList>
            <person name="Ho Y.S."/>
            <person name="Adroub S.A."/>
            <person name="Abadi M."/>
            <person name="Al Alwan B."/>
            <person name="Alkhateeb R."/>
            <person name="Gao G."/>
            <person name="Ragab A."/>
            <person name="Ali S."/>
            <person name="van Soolingen D."/>
            <person name="Bitter W."/>
            <person name="Pain A."/>
            <person name="Abdallah A.M."/>
        </authorList>
    </citation>
    <scope>NUCLEOTIDE SEQUENCE [LARGE SCALE GENOMIC DNA]</scope>
    <source>
        <strain evidence="3 4">ATCC 25954</strain>
    </source>
</reference>
<feature type="transmembrane region" description="Helical" evidence="1">
    <location>
        <begin position="142"/>
        <end position="160"/>
    </location>
</feature>
<name>K0V3X7_MYCVA</name>
<dbReference type="RefSeq" id="WP_003933873.1">
    <property type="nucleotide sequence ID" value="NZ_JH814707.1"/>
</dbReference>
<keyword evidence="4" id="KW-1185">Reference proteome</keyword>
<feature type="transmembrane region" description="Helical" evidence="1">
    <location>
        <begin position="266"/>
        <end position="289"/>
    </location>
</feature>
<feature type="transmembrane region" description="Helical" evidence="1">
    <location>
        <begin position="167"/>
        <end position="185"/>
    </location>
</feature>
<feature type="transmembrane region" description="Helical" evidence="1">
    <location>
        <begin position="396"/>
        <end position="414"/>
    </location>
</feature>
<dbReference type="EMBL" id="ALQA01000072">
    <property type="protein sequence ID" value="EJZ05729.1"/>
    <property type="molecule type" value="Genomic_DNA"/>
</dbReference>
<keyword evidence="1" id="KW-0812">Transmembrane</keyword>
<feature type="transmembrane region" description="Helical" evidence="1">
    <location>
        <begin position="105"/>
        <end position="130"/>
    </location>
</feature>
<feature type="transmembrane region" description="Helical" evidence="1">
    <location>
        <begin position="329"/>
        <end position="349"/>
    </location>
</feature>
<accession>K0V3X7</accession>
<dbReference type="Pfam" id="PF01970">
    <property type="entry name" value="TctA"/>
    <property type="match status" value="1"/>
</dbReference>
<comment type="caution">
    <text evidence="3">The sequence shown here is derived from an EMBL/GenBank/DDBJ whole genome shotgun (WGS) entry which is preliminary data.</text>
</comment>
<evidence type="ECO:0000256" key="1">
    <source>
        <dbReference type="SAM" id="Phobius"/>
    </source>
</evidence>
<dbReference type="PANTHER" id="PTHR35342:SF5">
    <property type="entry name" value="TRICARBOXYLIC TRANSPORT PROTEIN"/>
    <property type="match status" value="1"/>
</dbReference>
<feature type="transmembrane region" description="Helical" evidence="1">
    <location>
        <begin position="205"/>
        <end position="226"/>
    </location>
</feature>
<proteinExistence type="predicted"/>
<dbReference type="eggNOG" id="COG3333">
    <property type="taxonomic scope" value="Bacteria"/>
</dbReference>
<dbReference type="PANTHER" id="PTHR35342">
    <property type="entry name" value="TRICARBOXYLIC TRANSPORT PROTEIN"/>
    <property type="match status" value="1"/>
</dbReference>